<dbReference type="InterPro" id="IPR001867">
    <property type="entry name" value="OmpR/PhoB-type_DNA-bd"/>
</dbReference>
<dbReference type="Gene3D" id="1.10.10.10">
    <property type="entry name" value="Winged helix-like DNA-binding domain superfamily/Winged helix DNA-binding domain"/>
    <property type="match status" value="1"/>
</dbReference>
<dbReference type="Gene3D" id="1.25.40.10">
    <property type="entry name" value="Tetratricopeptide repeat domain"/>
    <property type="match status" value="2"/>
</dbReference>
<dbReference type="InterPro" id="IPR011990">
    <property type="entry name" value="TPR-like_helical_dom_sf"/>
</dbReference>
<dbReference type="InterPro" id="IPR016032">
    <property type="entry name" value="Sig_transdc_resp-reg_C-effctor"/>
</dbReference>
<dbReference type="SMART" id="SM00862">
    <property type="entry name" value="Trans_reg_C"/>
    <property type="match status" value="1"/>
</dbReference>
<dbReference type="Pfam" id="PF13432">
    <property type="entry name" value="TPR_16"/>
    <property type="match status" value="2"/>
</dbReference>
<dbReference type="SMART" id="SM00028">
    <property type="entry name" value="TPR"/>
    <property type="match status" value="2"/>
</dbReference>
<dbReference type="AlphaFoldDB" id="A0A238KIQ5"/>
<keyword evidence="1 2" id="KW-0238">DNA-binding</keyword>
<accession>A0A238KIQ5</accession>
<dbReference type="GO" id="GO:0003677">
    <property type="term" value="F:DNA binding"/>
    <property type="evidence" value="ECO:0007669"/>
    <property type="project" value="UniProtKB-UniRule"/>
</dbReference>
<dbReference type="RefSeq" id="WP_176445156.1">
    <property type="nucleotide sequence ID" value="NZ_FXYF01000006.1"/>
</dbReference>
<sequence>MTLEISHDRRTVSRDGQEIALGARAFDVLAHLVDNTDRVVSKAELLDKVWAGLMVEESNLTVQIAGLRKALGPSLIKTVPGIGYRYVAEATDAPEEVAQPALPVPDIPSLAVLPFANLTGSAERDYLVDGIVNEVITALSRVASFFVVSSTSSFTYKGRSVDLAEVGRELGVRYVLEGSIQQAGDQMRIFTQLVEAESGHTLWRDRFDGLASEIFDLQDKVAERVAAALEPKLIWAEAARARAKPTESLAAYDLCLRAAPLVYRQNTLHSVMEGLDLLKQALALDPEYLMAKALVCYAHTGAVATRWWTFEQAAAALPLAREVLDANPDDPLALAYAGHHIAYVGRETRRGLTALQRAKVLNPNSATVAMLLGWIYNYQSENEAAIAELRRARRISPLHPQIGVITSGIANALFQLGDIEGAAAQFEQALTEFPEFATIHLGLMGAYWALGRKEDSARMAEAFRRKVPDMTVSIFRRTRPQNNKTYANAIIAALEGNGFPP</sequence>
<keyword evidence="5" id="KW-1185">Reference proteome</keyword>
<dbReference type="GO" id="GO:0006355">
    <property type="term" value="P:regulation of DNA-templated transcription"/>
    <property type="evidence" value="ECO:0007669"/>
    <property type="project" value="InterPro"/>
</dbReference>
<dbReference type="SUPFAM" id="SSF48452">
    <property type="entry name" value="TPR-like"/>
    <property type="match status" value="1"/>
</dbReference>
<reference evidence="4 5" key="1">
    <citation type="submission" date="2017-05" db="EMBL/GenBank/DDBJ databases">
        <authorList>
            <person name="Song R."/>
            <person name="Chenine A.L."/>
            <person name="Ruprecht R.M."/>
        </authorList>
    </citation>
    <scope>NUCLEOTIDE SEQUENCE [LARGE SCALE GENOMIC DNA]</scope>
    <source>
        <strain evidence="4 5">CECT 8898</strain>
    </source>
</reference>
<proteinExistence type="predicted"/>
<gene>
    <name evidence="4" type="primary">hilA_2</name>
    <name evidence="4" type="ORF">MAA8898_02688</name>
</gene>
<dbReference type="PROSITE" id="PS51755">
    <property type="entry name" value="OMPR_PHOB"/>
    <property type="match status" value="1"/>
</dbReference>
<evidence type="ECO:0000313" key="5">
    <source>
        <dbReference type="Proteomes" id="UP000207598"/>
    </source>
</evidence>
<dbReference type="InterPro" id="IPR036388">
    <property type="entry name" value="WH-like_DNA-bd_sf"/>
</dbReference>
<evidence type="ECO:0000256" key="1">
    <source>
        <dbReference type="ARBA" id="ARBA00023125"/>
    </source>
</evidence>
<dbReference type="InterPro" id="IPR019734">
    <property type="entry name" value="TPR_rpt"/>
</dbReference>
<feature type="domain" description="OmpR/PhoB-type" evidence="3">
    <location>
        <begin position="1"/>
        <end position="88"/>
    </location>
</feature>
<feature type="DNA-binding region" description="OmpR/PhoB-type" evidence="2">
    <location>
        <begin position="1"/>
        <end position="88"/>
    </location>
</feature>
<evidence type="ECO:0000313" key="4">
    <source>
        <dbReference type="EMBL" id="SMX42695.1"/>
    </source>
</evidence>
<dbReference type="Pfam" id="PF00486">
    <property type="entry name" value="Trans_reg_C"/>
    <property type="match status" value="1"/>
</dbReference>
<dbReference type="Gene3D" id="3.40.50.10070">
    <property type="entry name" value="TolB, N-terminal domain"/>
    <property type="match status" value="1"/>
</dbReference>
<dbReference type="EMBL" id="FXYF01000006">
    <property type="protein sequence ID" value="SMX42695.1"/>
    <property type="molecule type" value="Genomic_DNA"/>
</dbReference>
<dbReference type="SUPFAM" id="SSF46894">
    <property type="entry name" value="C-terminal effector domain of the bipartite response regulators"/>
    <property type="match status" value="1"/>
</dbReference>
<evidence type="ECO:0000256" key="2">
    <source>
        <dbReference type="PROSITE-ProRule" id="PRU01091"/>
    </source>
</evidence>
<dbReference type="Proteomes" id="UP000207598">
    <property type="component" value="Unassembled WGS sequence"/>
</dbReference>
<organism evidence="4 5">
    <name type="scientific">Maliponia aquimaris</name>
    <dbReference type="NCBI Taxonomy" id="1673631"/>
    <lineage>
        <taxon>Bacteria</taxon>
        <taxon>Pseudomonadati</taxon>
        <taxon>Pseudomonadota</taxon>
        <taxon>Alphaproteobacteria</taxon>
        <taxon>Rhodobacterales</taxon>
        <taxon>Paracoccaceae</taxon>
        <taxon>Maliponia</taxon>
    </lineage>
</organism>
<protein>
    <submittedName>
        <fullName evidence="4">Transcriptional regulator HilA</fullName>
    </submittedName>
</protein>
<name>A0A238KIQ5_9RHOB</name>
<dbReference type="GO" id="GO:0000160">
    <property type="term" value="P:phosphorelay signal transduction system"/>
    <property type="evidence" value="ECO:0007669"/>
    <property type="project" value="InterPro"/>
</dbReference>
<evidence type="ECO:0000259" key="3">
    <source>
        <dbReference type="PROSITE" id="PS51755"/>
    </source>
</evidence>
<dbReference type="CDD" id="cd00383">
    <property type="entry name" value="trans_reg_C"/>
    <property type="match status" value="1"/>
</dbReference>